<dbReference type="GeneID" id="105220898"/>
<protein>
    <recommendedName>
        <fullName evidence="2">Ribosome-recycling factor, mitochondrial</fullName>
    </recommendedName>
    <alternativeName>
        <fullName evidence="4">Ribosome-releasing factor, mitochondrial</fullName>
    </alternativeName>
</protein>
<dbReference type="GO" id="GO:0043023">
    <property type="term" value="F:ribosomal large subunit binding"/>
    <property type="evidence" value="ECO:0007669"/>
    <property type="project" value="TreeGrafter"/>
</dbReference>
<accession>A0A0A1XLF1</accession>
<keyword evidence="3" id="KW-0648">Protein biosynthesis</keyword>
<name>A0A0A1XLF1_ZEUCU</name>
<evidence type="ECO:0000256" key="3">
    <source>
        <dbReference type="ARBA" id="ARBA00022917"/>
    </source>
</evidence>
<sequence>MLTMYTRNVFSLLRNVRTRDLHLGNFVFSPVLTGTSNVPKTLSLTRVIQAQPTAVSTLQLRGYAKGKDKKKEKGKKAGKIEINEAQLREVINFDSVNDHMQKAVQQMRDDFVKHLSLRSTSGAIESLRVHIDGAEHELQELAQISRKNPKTIVVNMIAFPQTIPDVLKAIANSGMNLNPQQDGTTIFIPIPKVTKEHRENLSKNAKTLFVKYRDTIRDIQNNTIKKLKKQSDISKDDIFAIQTQVTAVADKYIAEADKILATKQKELVGES</sequence>
<dbReference type="CDD" id="cd00520">
    <property type="entry name" value="RRF"/>
    <property type="match status" value="1"/>
</dbReference>
<dbReference type="InterPro" id="IPR023584">
    <property type="entry name" value="Ribosome_recyc_fac_dom"/>
</dbReference>
<dbReference type="SUPFAM" id="SSF55194">
    <property type="entry name" value="Ribosome recycling factor, RRF"/>
    <property type="match status" value="1"/>
</dbReference>
<dbReference type="CTD" id="39067"/>
<evidence type="ECO:0000256" key="1">
    <source>
        <dbReference type="ARBA" id="ARBA00005912"/>
    </source>
</evidence>
<dbReference type="InterPro" id="IPR036191">
    <property type="entry name" value="RRF_sf"/>
</dbReference>
<organism evidence="6">
    <name type="scientific">Zeugodacus cucurbitae</name>
    <name type="common">Melon fruit fly</name>
    <name type="synonym">Bactrocera cucurbitae</name>
    <dbReference type="NCBI Taxonomy" id="28588"/>
    <lineage>
        <taxon>Eukaryota</taxon>
        <taxon>Metazoa</taxon>
        <taxon>Ecdysozoa</taxon>
        <taxon>Arthropoda</taxon>
        <taxon>Hexapoda</taxon>
        <taxon>Insecta</taxon>
        <taxon>Pterygota</taxon>
        <taxon>Neoptera</taxon>
        <taxon>Endopterygota</taxon>
        <taxon>Diptera</taxon>
        <taxon>Brachycera</taxon>
        <taxon>Muscomorpha</taxon>
        <taxon>Tephritoidea</taxon>
        <taxon>Tephritidae</taxon>
        <taxon>Zeugodacus</taxon>
        <taxon>Zeugodacus</taxon>
    </lineage>
</organism>
<dbReference type="GO" id="GO:0006412">
    <property type="term" value="P:translation"/>
    <property type="evidence" value="ECO:0007669"/>
    <property type="project" value="UniProtKB-KW"/>
</dbReference>
<dbReference type="FunFam" id="3.30.1360.40:FF:000001">
    <property type="entry name" value="Ribosome-recycling factor"/>
    <property type="match status" value="1"/>
</dbReference>
<dbReference type="PANTHER" id="PTHR20982">
    <property type="entry name" value="RIBOSOME RECYCLING FACTOR"/>
    <property type="match status" value="1"/>
</dbReference>
<evidence type="ECO:0000313" key="6">
    <source>
        <dbReference type="EMBL" id="JAD11388.1"/>
    </source>
</evidence>
<evidence type="ECO:0000256" key="4">
    <source>
        <dbReference type="ARBA" id="ARBA00033107"/>
    </source>
</evidence>
<reference evidence="6" key="1">
    <citation type="submission" date="2014-11" db="EMBL/GenBank/DDBJ databases">
        <authorList>
            <person name="Geib S."/>
        </authorList>
    </citation>
    <scope>NUCLEOTIDE SEQUENCE</scope>
</reference>
<dbReference type="InterPro" id="IPR002661">
    <property type="entry name" value="Ribosome_recyc_fac"/>
</dbReference>
<dbReference type="AlphaFoldDB" id="A0A0A1XLF1"/>
<proteinExistence type="inferred from homology"/>
<gene>
    <name evidence="6" type="primary">MRRF</name>
    <name evidence="6" type="ORF">g.40304</name>
</gene>
<comment type="similarity">
    <text evidence="1">Belongs to the RRF family.</text>
</comment>
<dbReference type="Gene3D" id="3.30.1360.40">
    <property type="match status" value="1"/>
</dbReference>
<reference evidence="6" key="2">
    <citation type="journal article" date="2015" name="Gigascience">
        <title>Reconstructing a comprehensive transcriptome assembly of a white-pupal translocated strain of the pest fruit fly Bactrocera cucurbitae.</title>
        <authorList>
            <person name="Sim S.B."/>
            <person name="Calla B."/>
            <person name="Hall B."/>
            <person name="DeRego T."/>
            <person name="Geib S.M."/>
        </authorList>
    </citation>
    <scope>NUCLEOTIDE SEQUENCE</scope>
</reference>
<dbReference type="PANTHER" id="PTHR20982:SF3">
    <property type="entry name" value="MITOCHONDRIAL RIBOSOME RECYCLING FACTOR PSEUDO 1"/>
    <property type="match status" value="1"/>
</dbReference>
<dbReference type="Gene3D" id="1.10.132.20">
    <property type="entry name" value="Ribosome-recycling factor"/>
    <property type="match status" value="1"/>
</dbReference>
<evidence type="ECO:0000259" key="5">
    <source>
        <dbReference type="Pfam" id="PF01765"/>
    </source>
</evidence>
<feature type="domain" description="Ribosome recycling factor" evidence="5">
    <location>
        <begin position="108"/>
        <end position="267"/>
    </location>
</feature>
<dbReference type="EMBL" id="GBXI01002904">
    <property type="protein sequence ID" value="JAD11388.1"/>
    <property type="molecule type" value="Transcribed_RNA"/>
</dbReference>
<evidence type="ECO:0000256" key="2">
    <source>
        <dbReference type="ARBA" id="ARBA00020581"/>
    </source>
</evidence>
<dbReference type="OrthoDB" id="407355at2759"/>
<dbReference type="Pfam" id="PF01765">
    <property type="entry name" value="RRF"/>
    <property type="match status" value="1"/>
</dbReference>
<dbReference type="GO" id="GO:0005739">
    <property type="term" value="C:mitochondrion"/>
    <property type="evidence" value="ECO:0007669"/>
    <property type="project" value="TreeGrafter"/>
</dbReference>